<evidence type="ECO:0000256" key="1">
    <source>
        <dbReference type="PIRSR" id="PIRSR003170-1"/>
    </source>
</evidence>
<sequence length="218" mass="26044">MSPQSTTEQLLAKHAKLFTKATEHELTKQLCLGTLTDRALYIYLAQDLQFFEAGMRNMCRTIFLSPDVKRLLILARQLGFLSNDENTYFHDCLQLLKPAMTENEIEFYNNNELDSVKKYIEYIKMLTYDESIDYPQLITSAWIAEHIYFQWAHFLPKADNLHWKYQKWIDLHDGEHFIEWCNFLRAEVDNYTIEKVEKTFVEVTQLEYEFFESCFNAK</sequence>
<dbReference type="FunCoup" id="I2H9K2">
    <property type="interactions" value="21"/>
</dbReference>
<evidence type="ECO:0000313" key="3">
    <source>
        <dbReference type="EMBL" id="CCH63054.1"/>
    </source>
</evidence>
<organism evidence="3 4">
    <name type="scientific">Henningerozyma blattae (strain ATCC 34711 / CBS 6284 / DSM 70876 / NBRC 10599 / NRRL Y-10934 / UCD 77-7)</name>
    <name type="common">Yeast</name>
    <name type="synonym">Tetrapisispora blattae</name>
    <dbReference type="NCBI Taxonomy" id="1071380"/>
    <lineage>
        <taxon>Eukaryota</taxon>
        <taxon>Fungi</taxon>
        <taxon>Dikarya</taxon>
        <taxon>Ascomycota</taxon>
        <taxon>Saccharomycotina</taxon>
        <taxon>Saccharomycetes</taxon>
        <taxon>Saccharomycetales</taxon>
        <taxon>Saccharomycetaceae</taxon>
        <taxon>Henningerozyma</taxon>
    </lineage>
</organism>
<dbReference type="AlphaFoldDB" id="I2H9K2"/>
<keyword evidence="4" id="KW-1185">Reference proteome</keyword>
<dbReference type="RefSeq" id="XP_004182573.1">
    <property type="nucleotide sequence ID" value="XM_004182525.1"/>
</dbReference>
<feature type="active site" description="Proton donor" evidence="1">
    <location>
        <position position="207"/>
    </location>
</feature>
<reference evidence="3 4" key="1">
    <citation type="journal article" date="2011" name="Proc. Natl. Acad. Sci. U.S.A.">
        <title>Evolutionary erosion of yeast sex chromosomes by mating-type switching accidents.</title>
        <authorList>
            <person name="Gordon J.L."/>
            <person name="Armisen D."/>
            <person name="Proux-Wera E."/>
            <person name="Oheigeartaigh S.S."/>
            <person name="Byrne K.P."/>
            <person name="Wolfe K.H."/>
        </authorList>
    </citation>
    <scope>NUCLEOTIDE SEQUENCE [LARGE SCALE GENOMIC DNA]</scope>
    <source>
        <strain evidence="4">ATCC 34711 / CBS 6284 / DSM 70876 / NBRC 10599 / NRRL Y-10934 / UCD 77-7</strain>
    </source>
</reference>
<feature type="binding site" evidence="2">
    <location>
        <position position="85"/>
    </location>
    <ligand>
        <name>substrate</name>
    </ligand>
</feature>
<dbReference type="PIRSF" id="PIRSF003170">
    <property type="entry name" value="Pet18p"/>
    <property type="match status" value="1"/>
</dbReference>
<proteinExistence type="predicted"/>
<dbReference type="CDD" id="cd19358">
    <property type="entry name" value="TenA_E_Spr0628-like"/>
    <property type="match status" value="1"/>
</dbReference>
<feature type="binding site" evidence="2">
    <location>
        <position position="47"/>
    </location>
    <ligand>
        <name>substrate</name>
    </ligand>
</feature>
<dbReference type="Gene3D" id="1.20.910.10">
    <property type="entry name" value="Heme oxygenase-like"/>
    <property type="match status" value="1"/>
</dbReference>
<dbReference type="KEGG" id="tbl:TBLA_0J00540"/>
<dbReference type="HOGENOM" id="CLU_077537_0_0_1"/>
<dbReference type="EMBL" id="HE806325">
    <property type="protein sequence ID" value="CCH63054.1"/>
    <property type="molecule type" value="Genomic_DNA"/>
</dbReference>
<dbReference type="Proteomes" id="UP000002866">
    <property type="component" value="Chromosome 10"/>
</dbReference>
<dbReference type="GeneID" id="14498221"/>
<dbReference type="InParanoid" id="I2H9K2"/>
<dbReference type="OrthoDB" id="37730at2759"/>
<accession>I2H9K2</accession>
<dbReference type="InterPro" id="IPR050967">
    <property type="entry name" value="Thiamine_Salvage_TenA"/>
</dbReference>
<feature type="binding site" evidence="2">
    <location>
        <position position="145"/>
    </location>
    <ligand>
        <name>substrate</name>
    </ligand>
</feature>
<dbReference type="InterPro" id="IPR016084">
    <property type="entry name" value="Haem_Oase-like_multi-hlx"/>
</dbReference>
<dbReference type="eggNOG" id="ENOG502QT8P">
    <property type="taxonomic scope" value="Eukaryota"/>
</dbReference>
<dbReference type="PANTHER" id="PTHR43198">
    <property type="entry name" value="BIFUNCTIONAL TH2 PROTEIN"/>
    <property type="match status" value="1"/>
</dbReference>
<evidence type="ECO:0000313" key="4">
    <source>
        <dbReference type="Proteomes" id="UP000002866"/>
    </source>
</evidence>
<dbReference type="SUPFAM" id="SSF48613">
    <property type="entry name" value="Heme oxygenase-like"/>
    <property type="match status" value="1"/>
</dbReference>
<evidence type="ECO:0008006" key="5">
    <source>
        <dbReference type="Google" id="ProtNLM"/>
    </source>
</evidence>
<dbReference type="PANTHER" id="PTHR43198:SF2">
    <property type="entry name" value="SI:CH1073-67J19.1-RELATED"/>
    <property type="match status" value="1"/>
</dbReference>
<dbReference type="OMA" id="IDFFEAC"/>
<name>I2H9K2_HENB6</name>
<protein>
    <recommendedName>
        <fullName evidence="5">Thiaminase-2/PQQC domain-containing protein</fullName>
    </recommendedName>
</protein>
<dbReference type="STRING" id="1071380.I2H9K2"/>
<gene>
    <name evidence="3" type="primary">TBLA0J00540</name>
    <name evidence="3" type="ORF">TBLA_0J00540</name>
</gene>
<dbReference type="InterPro" id="IPR026285">
    <property type="entry name" value="TenA_E"/>
</dbReference>
<dbReference type="GO" id="GO:0005829">
    <property type="term" value="C:cytosol"/>
    <property type="evidence" value="ECO:0007669"/>
    <property type="project" value="TreeGrafter"/>
</dbReference>
<evidence type="ECO:0000256" key="2">
    <source>
        <dbReference type="PIRSR" id="PIRSR003170-2"/>
    </source>
</evidence>